<dbReference type="VEuPathDB" id="FungiDB:MELLADRAFT_67826"/>
<organism evidence="4">
    <name type="scientific">Melampsora larici-populina (strain 98AG31 / pathotype 3-4-7)</name>
    <name type="common">Poplar leaf rust fungus</name>
    <dbReference type="NCBI Taxonomy" id="747676"/>
    <lineage>
        <taxon>Eukaryota</taxon>
        <taxon>Fungi</taxon>
        <taxon>Dikarya</taxon>
        <taxon>Basidiomycota</taxon>
        <taxon>Pucciniomycotina</taxon>
        <taxon>Pucciniomycetes</taxon>
        <taxon>Pucciniales</taxon>
        <taxon>Melampsoraceae</taxon>
        <taxon>Melampsora</taxon>
    </lineage>
</organism>
<reference evidence="4" key="1">
    <citation type="journal article" date="2011" name="Proc. Natl. Acad. Sci. U.S.A.">
        <title>Obligate biotrophy features unraveled by the genomic analysis of rust fungi.</title>
        <authorList>
            <person name="Duplessis S."/>
            <person name="Cuomo C.A."/>
            <person name="Lin Y.-C."/>
            <person name="Aerts A."/>
            <person name="Tisserant E."/>
            <person name="Veneault-Fourrey C."/>
            <person name="Joly D.L."/>
            <person name="Hacquard S."/>
            <person name="Amselem J."/>
            <person name="Cantarel B.L."/>
            <person name="Chiu R."/>
            <person name="Coutinho P.M."/>
            <person name="Feau N."/>
            <person name="Field M."/>
            <person name="Frey P."/>
            <person name="Gelhaye E."/>
            <person name="Goldberg J."/>
            <person name="Grabherr M.G."/>
            <person name="Kodira C.D."/>
            <person name="Kohler A."/>
            <person name="Kuees U."/>
            <person name="Lindquist E.A."/>
            <person name="Lucas S.M."/>
            <person name="Mago R."/>
            <person name="Mauceli E."/>
            <person name="Morin E."/>
            <person name="Murat C."/>
            <person name="Pangilinan J.L."/>
            <person name="Park R."/>
            <person name="Pearson M."/>
            <person name="Quesneville H."/>
            <person name="Rouhier N."/>
            <person name="Sakthikumar S."/>
            <person name="Salamov A.A."/>
            <person name="Schmutz J."/>
            <person name="Selles B."/>
            <person name="Shapiro H."/>
            <person name="Tanguay P."/>
            <person name="Tuskan G.A."/>
            <person name="Henrissat B."/>
            <person name="Van de Peer Y."/>
            <person name="Rouze P."/>
            <person name="Ellis J.G."/>
            <person name="Dodds P.N."/>
            <person name="Schein J.E."/>
            <person name="Zhong S."/>
            <person name="Hamelin R.C."/>
            <person name="Grigoriev I.V."/>
            <person name="Szabo L.J."/>
            <person name="Martin F."/>
        </authorList>
    </citation>
    <scope>NUCLEOTIDE SEQUENCE [LARGE SCALE GENOMIC DNA]</scope>
    <source>
        <strain evidence="4">98AG31 / pathotype 3-4-7</strain>
    </source>
</reference>
<dbReference type="InterPro" id="IPR046496">
    <property type="entry name" value="DUF6589"/>
</dbReference>
<gene>
    <name evidence="3" type="ORF">MELLADRAFT_67826</name>
</gene>
<proteinExistence type="predicted"/>
<accession>F4S4K3</accession>
<dbReference type="EMBL" id="GL883147">
    <property type="protein sequence ID" value="EGG00455.1"/>
    <property type="molecule type" value="Genomic_DNA"/>
</dbReference>
<dbReference type="OrthoDB" id="2500735at2759"/>
<evidence type="ECO:0000313" key="3">
    <source>
        <dbReference type="EMBL" id="EGG00455.1"/>
    </source>
</evidence>
<name>F4S4K3_MELLP</name>
<evidence type="ECO:0000259" key="2">
    <source>
        <dbReference type="Pfam" id="PF20231"/>
    </source>
</evidence>
<evidence type="ECO:0000313" key="4">
    <source>
        <dbReference type="Proteomes" id="UP000001072"/>
    </source>
</evidence>
<dbReference type="Pfam" id="PF20231">
    <property type="entry name" value="DUF6589"/>
    <property type="match status" value="1"/>
</dbReference>
<protein>
    <recommendedName>
        <fullName evidence="2">DUF6589 domain-containing protein</fullName>
    </recommendedName>
</protein>
<dbReference type="RefSeq" id="XP_007416301.1">
    <property type="nucleotide sequence ID" value="XM_007416239.1"/>
</dbReference>
<feature type="compositionally biased region" description="Polar residues" evidence="1">
    <location>
        <begin position="85"/>
        <end position="117"/>
    </location>
</feature>
<dbReference type="KEGG" id="mlr:MELLADRAFT_67826"/>
<sequence length="523" mass="57279">MSEASTIVNAQDVVRGAFPKGAYVSSNQIPSNFFSESSEARRTEQIKQGMPFLHSLISQKISSALNIKGSKPDSSVGKKNDNTPRRNSLNPKSPKTPNSAVTTRESSNPNGPNTSDAALNAGDDEEVLSLANLVYVKASPSEVAEHKAEVVSVICYICLIDESLTNRFFIKVPVAICAMIAYQCNRRCNAVPLQNGLMVLAGGVSCRVNEYLQCFGLTTSRDTVLDAMEHLRISQEEQLMQVFKVNLKLLPLLCFDNVDIHLRIHNSRIDMSSRLFHGTWGFYIVFRAALLASCDADAVSLAAFVEAMKNSDQKPVLIEAFAPRAAESVHFKAVIKSQLALALVEHVKHLPNAPPAQDLPQLTVSPPKIDPIEFHTPNIHFLRMMDAADSSANGVSQVLDQVMTQIGMAKEEYAESLLVAGGDVGSNQLVESLRGKLHPPIDSIEGLSWVLSVFGPAHTTWNFAKAIWTLHWGNSNDGADRGAWRSSFELGGDYNKPVAQQDFNSIMRSIQLVHKANLVFVIR</sequence>
<dbReference type="AlphaFoldDB" id="F4S4K3"/>
<dbReference type="HOGENOM" id="CLU_009176_3_1_1"/>
<keyword evidence="4" id="KW-1185">Reference proteome</keyword>
<evidence type="ECO:0000256" key="1">
    <source>
        <dbReference type="SAM" id="MobiDB-lite"/>
    </source>
</evidence>
<feature type="region of interest" description="Disordered" evidence="1">
    <location>
        <begin position="67"/>
        <end position="119"/>
    </location>
</feature>
<dbReference type="GeneID" id="18930912"/>
<feature type="domain" description="DUF6589" evidence="2">
    <location>
        <begin position="313"/>
        <end position="518"/>
    </location>
</feature>
<dbReference type="Proteomes" id="UP000001072">
    <property type="component" value="Unassembled WGS sequence"/>
</dbReference>
<dbReference type="InParanoid" id="F4S4K3"/>